<sequence length="166" mass="18453">MLFSKKETAVNKHEDIKNTKNSLALRKIALNASAKKQSILNTRPNSCVPVGIRYSSRHFSPSMCNAENFELEIENGTKAKISEYKLSVESMKIVVNKLSHGEAELAKLICDVWVQQASNENVKFRIDGLITCPLTLPCSYSSVVEGLIIKSNFNSMLEGNLNYVAN</sequence>
<evidence type="ECO:0000313" key="2">
    <source>
        <dbReference type="Proteomes" id="UP000054359"/>
    </source>
</evidence>
<proteinExistence type="predicted"/>
<organism evidence="1 2">
    <name type="scientific">Stegodyphus mimosarum</name>
    <name type="common">African social velvet spider</name>
    <dbReference type="NCBI Taxonomy" id="407821"/>
    <lineage>
        <taxon>Eukaryota</taxon>
        <taxon>Metazoa</taxon>
        <taxon>Ecdysozoa</taxon>
        <taxon>Arthropoda</taxon>
        <taxon>Chelicerata</taxon>
        <taxon>Arachnida</taxon>
        <taxon>Araneae</taxon>
        <taxon>Araneomorphae</taxon>
        <taxon>Entelegynae</taxon>
        <taxon>Eresoidea</taxon>
        <taxon>Eresidae</taxon>
        <taxon>Stegodyphus</taxon>
    </lineage>
</organism>
<dbReference type="OrthoDB" id="6418702at2759"/>
<accession>A0A087U9H1</accession>
<keyword evidence="2" id="KW-1185">Reference proteome</keyword>
<name>A0A087U9H1_STEMI</name>
<evidence type="ECO:0000313" key="1">
    <source>
        <dbReference type="EMBL" id="KFM74010.1"/>
    </source>
</evidence>
<feature type="non-terminal residue" evidence="1">
    <location>
        <position position="166"/>
    </location>
</feature>
<dbReference type="EMBL" id="KK118851">
    <property type="protein sequence ID" value="KFM74010.1"/>
    <property type="molecule type" value="Genomic_DNA"/>
</dbReference>
<gene>
    <name evidence="1" type="ORF">X975_24067</name>
</gene>
<protein>
    <submittedName>
        <fullName evidence="1">Uncharacterized protein</fullName>
    </submittedName>
</protein>
<dbReference type="AlphaFoldDB" id="A0A087U9H1"/>
<reference evidence="1 2" key="1">
    <citation type="submission" date="2013-11" db="EMBL/GenBank/DDBJ databases">
        <title>Genome sequencing of Stegodyphus mimosarum.</title>
        <authorList>
            <person name="Bechsgaard J."/>
        </authorList>
    </citation>
    <scope>NUCLEOTIDE SEQUENCE [LARGE SCALE GENOMIC DNA]</scope>
</reference>
<dbReference type="Proteomes" id="UP000054359">
    <property type="component" value="Unassembled WGS sequence"/>
</dbReference>